<sequence>MPTQSRFSSNDPASLLPQTWSGLRDADLIIDAVDDRKALVTIRQLASKAKPGAIIATTGGRDLDGLSDAAARPGAIIGLKPRLSGSRSLIEVVPTARTAPETVSEVLGPLRRLVSGDVWYVTLLNLGHE</sequence>
<reference evidence="2 3" key="1">
    <citation type="submission" date="2015-11" db="EMBL/GenBank/DDBJ databases">
        <title>Draft Genome Sequence of the Strain BR 10423 (Rhizobium sp.) isolated from nodules of Mimosa pudica.</title>
        <authorList>
            <person name="Barauna A.C."/>
            <person name="Zilli J.E."/>
            <person name="Simoes-Araujo J.L."/>
            <person name="Reis V.M."/>
            <person name="James E.K."/>
            <person name="Reis F.B.Jr."/>
            <person name="Rouws L.F."/>
            <person name="Passos S.R."/>
            <person name="Gois S.R."/>
        </authorList>
    </citation>
    <scope>NUCLEOTIDE SEQUENCE [LARGE SCALE GENOMIC DNA]</scope>
    <source>
        <strain evidence="2 3">BR10423</strain>
    </source>
</reference>
<dbReference type="Proteomes" id="UP000068164">
    <property type="component" value="Unassembled WGS sequence"/>
</dbReference>
<dbReference type="EMBL" id="LNCD01000055">
    <property type="protein sequence ID" value="KWV55140.1"/>
    <property type="molecule type" value="Genomic_DNA"/>
</dbReference>
<dbReference type="OrthoDB" id="9771883at2"/>
<name>A0A109JUE8_9HYPH</name>
<gene>
    <name evidence="2" type="ORF">AS026_37835</name>
</gene>
<dbReference type="InterPro" id="IPR006176">
    <property type="entry name" value="3-OHacyl-CoA_DH_NAD-bd"/>
</dbReference>
<evidence type="ECO:0000259" key="1">
    <source>
        <dbReference type="Pfam" id="PF02737"/>
    </source>
</evidence>
<dbReference type="Pfam" id="PF02737">
    <property type="entry name" value="3HCDH_N"/>
    <property type="match status" value="1"/>
</dbReference>
<keyword evidence="3" id="KW-1185">Reference proteome</keyword>
<proteinExistence type="predicted"/>
<evidence type="ECO:0000313" key="3">
    <source>
        <dbReference type="Proteomes" id="UP000068164"/>
    </source>
</evidence>
<dbReference type="GO" id="GO:0006631">
    <property type="term" value="P:fatty acid metabolic process"/>
    <property type="evidence" value="ECO:0007669"/>
    <property type="project" value="InterPro"/>
</dbReference>
<feature type="domain" description="3-hydroxyacyl-CoA dehydrogenase NAD binding" evidence="1">
    <location>
        <begin position="23"/>
        <end position="108"/>
    </location>
</feature>
<protein>
    <recommendedName>
        <fullName evidence="1">3-hydroxyacyl-CoA dehydrogenase NAD binding domain-containing protein</fullName>
    </recommendedName>
</protein>
<dbReference type="AlphaFoldDB" id="A0A109JUE8"/>
<dbReference type="GO" id="GO:0070403">
    <property type="term" value="F:NAD+ binding"/>
    <property type="evidence" value="ECO:0007669"/>
    <property type="project" value="InterPro"/>
</dbReference>
<organism evidence="2 3">
    <name type="scientific">Rhizobium altiplani</name>
    <dbReference type="NCBI Taxonomy" id="1864509"/>
    <lineage>
        <taxon>Bacteria</taxon>
        <taxon>Pseudomonadati</taxon>
        <taxon>Pseudomonadota</taxon>
        <taxon>Alphaproteobacteria</taxon>
        <taxon>Hyphomicrobiales</taxon>
        <taxon>Rhizobiaceae</taxon>
        <taxon>Rhizobium/Agrobacterium group</taxon>
        <taxon>Rhizobium</taxon>
    </lineage>
</organism>
<dbReference type="RefSeq" id="WP_028749257.1">
    <property type="nucleotide sequence ID" value="NZ_LNCD01000055.1"/>
</dbReference>
<accession>A0A109JUE8</accession>
<dbReference type="InterPro" id="IPR036291">
    <property type="entry name" value="NAD(P)-bd_dom_sf"/>
</dbReference>
<dbReference type="SUPFAM" id="SSF51735">
    <property type="entry name" value="NAD(P)-binding Rossmann-fold domains"/>
    <property type="match status" value="1"/>
</dbReference>
<evidence type="ECO:0000313" key="2">
    <source>
        <dbReference type="EMBL" id="KWV55140.1"/>
    </source>
</evidence>
<comment type="caution">
    <text evidence="2">The sequence shown here is derived from an EMBL/GenBank/DDBJ whole genome shotgun (WGS) entry which is preliminary data.</text>
</comment>
<dbReference type="Gene3D" id="3.40.50.720">
    <property type="entry name" value="NAD(P)-binding Rossmann-like Domain"/>
    <property type="match status" value="1"/>
</dbReference>